<dbReference type="RefSeq" id="WP_110821407.1">
    <property type="nucleotide sequence ID" value="NZ_PRLG01000021.1"/>
</dbReference>
<dbReference type="SUPFAM" id="SSF54427">
    <property type="entry name" value="NTF2-like"/>
    <property type="match status" value="1"/>
</dbReference>
<dbReference type="AlphaFoldDB" id="A0A2W0CAU7"/>
<dbReference type="InterPro" id="IPR032710">
    <property type="entry name" value="NTF2-like_dom_sf"/>
</dbReference>
<dbReference type="OrthoDB" id="2720594at2"/>
<protein>
    <recommendedName>
        <fullName evidence="3">DUF4878 domain-containing protein</fullName>
    </recommendedName>
</protein>
<gene>
    <name evidence="1" type="ORF">PIL02S_04377</name>
</gene>
<dbReference type="EMBL" id="PRLG01000021">
    <property type="protein sequence ID" value="PYY27719.1"/>
    <property type="molecule type" value="Genomic_DNA"/>
</dbReference>
<comment type="caution">
    <text evidence="1">The sequence shown here is derived from an EMBL/GenBank/DDBJ whole genome shotgun (WGS) entry which is preliminary data.</text>
</comment>
<proteinExistence type="predicted"/>
<evidence type="ECO:0000313" key="2">
    <source>
        <dbReference type="Proteomes" id="UP000247459"/>
    </source>
</evidence>
<accession>A0A2W0CAU7</accession>
<reference evidence="1 2" key="1">
    <citation type="submission" date="2018-01" db="EMBL/GenBank/DDBJ databases">
        <title>Genome sequence of the PGP bacterium Paenibacillus illinoisensis E3.</title>
        <authorList>
            <person name="Rolli E."/>
            <person name="Marasco R."/>
            <person name="Bessem C."/>
            <person name="Michoud G."/>
            <person name="Gaiarsa S."/>
            <person name="Borin S."/>
            <person name="Daffonchio D."/>
        </authorList>
    </citation>
    <scope>NUCLEOTIDE SEQUENCE [LARGE SCALE GENOMIC DNA]</scope>
    <source>
        <strain evidence="1 2">E3</strain>
    </source>
</reference>
<evidence type="ECO:0008006" key="3">
    <source>
        <dbReference type="Google" id="ProtNLM"/>
    </source>
</evidence>
<organism evidence="1 2">
    <name type="scientific">Paenibacillus illinoisensis</name>
    <dbReference type="NCBI Taxonomy" id="59845"/>
    <lineage>
        <taxon>Bacteria</taxon>
        <taxon>Bacillati</taxon>
        <taxon>Bacillota</taxon>
        <taxon>Bacilli</taxon>
        <taxon>Bacillales</taxon>
        <taxon>Paenibacillaceae</taxon>
        <taxon>Paenibacillus</taxon>
    </lineage>
</organism>
<evidence type="ECO:0000313" key="1">
    <source>
        <dbReference type="EMBL" id="PYY27719.1"/>
    </source>
</evidence>
<name>A0A2W0CAU7_9BACL</name>
<dbReference type="Proteomes" id="UP000247459">
    <property type="component" value="Unassembled WGS sequence"/>
</dbReference>
<sequence length="172" mass="20235">MLRRRNRNALFKKIGFIALVLLLLWLIGRTIPYLFRADAPDDAASVVEEFYKYEQAGDFGSSWELFHPLMKERFSKSVYLQSRAHIFMQHFGVETFEFEMEKPEREFDVTVMDGVKPFPEAYKVGITMKYRSTFGQLDIVQTCYVVQDGQEWTLLWYYPGKGEEQHSSESSE</sequence>